<dbReference type="CDD" id="cd17574">
    <property type="entry name" value="REC_OmpR"/>
    <property type="match status" value="1"/>
</dbReference>
<keyword evidence="8" id="KW-0812">Transmembrane</keyword>
<dbReference type="InterPro" id="IPR013783">
    <property type="entry name" value="Ig-like_fold"/>
</dbReference>
<dbReference type="FunFam" id="1.10.287.130:FF:000045">
    <property type="entry name" value="Two-component system sensor histidine kinase/response regulator"/>
    <property type="match status" value="1"/>
</dbReference>
<evidence type="ECO:0000256" key="3">
    <source>
        <dbReference type="ARBA" id="ARBA00022553"/>
    </source>
</evidence>
<evidence type="ECO:0000259" key="9">
    <source>
        <dbReference type="PROSITE" id="PS01124"/>
    </source>
</evidence>
<dbReference type="SUPFAM" id="SSF55874">
    <property type="entry name" value="ATPase domain of HSP90 chaperone/DNA topoisomerase II/histidine kinase"/>
    <property type="match status" value="1"/>
</dbReference>
<evidence type="ECO:0000256" key="4">
    <source>
        <dbReference type="ARBA" id="ARBA00023015"/>
    </source>
</evidence>
<evidence type="ECO:0000313" key="13">
    <source>
        <dbReference type="Proteomes" id="UP000422221"/>
    </source>
</evidence>
<dbReference type="InterPro" id="IPR011006">
    <property type="entry name" value="CheY-like_superfamily"/>
</dbReference>
<feature type="domain" description="Response regulatory" evidence="11">
    <location>
        <begin position="1165"/>
        <end position="1280"/>
    </location>
</feature>
<dbReference type="Gene3D" id="2.130.10.10">
    <property type="entry name" value="YVTN repeat-like/Quinoprotein amine dehydrogenase"/>
    <property type="match status" value="4"/>
</dbReference>
<dbReference type="SUPFAM" id="SSF46689">
    <property type="entry name" value="Homeodomain-like"/>
    <property type="match status" value="1"/>
</dbReference>
<evidence type="ECO:0000313" key="12">
    <source>
        <dbReference type="EMBL" id="KAA3770518.1"/>
    </source>
</evidence>
<sequence length="1430" mass="164066">MLKLFLIILYLVCPFVLSAQSLMHVRYYSAKDGLSQNTVADFLQDDKGYIWMATWNGLEKFDGYTFQNYKSYPTDDTRLEYNRIQQIIKSQKGNIWCITYNNLLYLFDTRTEKFRNVFSGYPHLAGYEEVARIYKQTGGILWFSNKAGELFRIDEERLGEADGIVHLPCRSCAGHGQKIYTVYQDKRGYEWILTEQGTFVYNHPEIQTDVRLRYVKEADKSTYFLTEGGELYTFVPDAGILHIPNPFPMKTVSGLVSIKSGRLLIPDSEKVIVYDTRKKFFEQLYRQEAALDPLHVTGVHYSRKNVIWMLSGQRVLRYTPADRKVTSFQVNLTGTDTFRHVHEDEFGGIWFMTRSGSFYSYNSVTDGLEPAYRYTTGQKEPYRTEGRAFLRDSHKNLWVSRKYGFDKIYFTNRNYDYIHTSAEQEVRGVFIDSKKRLWVASKENRLEVYDKQGNYVGNMDSTGKLLQNRNISFGRNVYTFFEDSEHRLWLGTRNHGIVVATEYDGKFTLHTFRHDKQDPYALSNDAIYSICRDTRNRIWIGTLGGGINLFSGTLDNPRFIHSENLMKGYPGGMCHKVRSLYCTRNGVVLAGTTEGLLSFSDDFQKPEDIEFFHNDCEDGLSNNDVMDVLESRDGKIYIAAYSGGICMADVDSLLNTRIRFHYLNMKNGLPSDLPQSMLEDREGNIWICFENYISKYRADRKGFDTYDSANLHTDLQITEAHPAIDQQGAMYIGTNQGILRLRLYDLKKSSFVPRIVYAGVDIQNSDGTVSNSVLAADSLVLGKKERNVTIAFSALDYTNSEALQYAYRLKGISDQWGYIGENHSIGFANLPSGDFVLEVKSTNGDGVWCDNITPLYIHIQPRFTETAWAWVLYVIIAIILILTVSGIIVYITNLKRKVTLEQQLTDLKLRFFTDISHELRTPLTLISGSIEEIVERGQLQKSGTENMQVARRNVNRMLRLVNQILDFRKIQGRKMKLSIEQGDVVALCRQVGENFTQLAHERSIHFRLIPETPEIRCYTDMDKLEKILFNLLSNAFKYTADGKSITMVVRMESGCLFVSVRDEGKGMDLRRIDNLFGRFETFGKTDPNRSTGIGLSLVKEFVDLLHGTIQPESIPGQGTVFTVTLPCTYEAYAADSMAEFVLNDEVKFEYPVEVQLSRQEEKERSILIIEDNDELRRFLAMILRDCYHVLEAGDGRQGLEIIGRELPDLIVSDVMMPEMDGIELLAAVKVNRDTSHIPVILLSAKASVDDRVRGLEYGADDYIAKPFNSAYLKARIESLIRQRSSLAAYYLGSSLKDSDKTEKKQPDMKLEQVLESVPSFNNTFIQEVIRLVDENLQNPDFKIDDLAETMNMSRAVFYRKIKTFTGASPIDLVKEMRLKRALELLDADTYSLSEVAYQSGFSSPQYFSRVFKEQMQCTPNEYKRRKAMKN</sequence>
<dbReference type="Gene3D" id="2.60.40.10">
    <property type="entry name" value="Immunoglobulins"/>
    <property type="match status" value="1"/>
</dbReference>
<dbReference type="InterPro" id="IPR011123">
    <property type="entry name" value="Y_Y_Y"/>
</dbReference>
<comment type="caution">
    <text evidence="12">The sequence shown here is derived from an EMBL/GenBank/DDBJ whole genome shotgun (WGS) entry which is preliminary data.</text>
</comment>
<evidence type="ECO:0000256" key="2">
    <source>
        <dbReference type="ARBA" id="ARBA00012438"/>
    </source>
</evidence>
<proteinExistence type="predicted"/>
<dbReference type="PRINTS" id="PR00344">
    <property type="entry name" value="BCTRLSENSOR"/>
</dbReference>
<feature type="domain" description="HTH araC/xylS-type" evidence="9">
    <location>
        <begin position="1326"/>
        <end position="1425"/>
    </location>
</feature>
<dbReference type="InterPro" id="IPR005467">
    <property type="entry name" value="His_kinase_dom"/>
</dbReference>
<dbReference type="SMART" id="SM00448">
    <property type="entry name" value="REC"/>
    <property type="match status" value="1"/>
</dbReference>
<dbReference type="SUPFAM" id="SSF47384">
    <property type="entry name" value="Homodimeric domain of signal transducing histidine kinase"/>
    <property type="match status" value="1"/>
</dbReference>
<dbReference type="EMBL" id="VWMK01000001">
    <property type="protein sequence ID" value="KAA3770518.1"/>
    <property type="molecule type" value="Genomic_DNA"/>
</dbReference>
<dbReference type="GO" id="GO:0043565">
    <property type="term" value="F:sequence-specific DNA binding"/>
    <property type="evidence" value="ECO:0007669"/>
    <property type="project" value="InterPro"/>
</dbReference>
<dbReference type="EC" id="2.7.13.3" evidence="2"/>
<comment type="catalytic activity">
    <reaction evidence="1">
        <text>ATP + protein L-histidine = ADP + protein N-phospho-L-histidine.</text>
        <dbReference type="EC" id="2.7.13.3"/>
    </reaction>
</comment>
<dbReference type="SMART" id="SM00387">
    <property type="entry name" value="HATPase_c"/>
    <property type="match status" value="1"/>
</dbReference>
<dbReference type="InterPro" id="IPR011110">
    <property type="entry name" value="Reg_prop"/>
</dbReference>
<keyword evidence="6" id="KW-0804">Transcription</keyword>
<dbReference type="GO" id="GO:0000155">
    <property type="term" value="F:phosphorelay sensor kinase activity"/>
    <property type="evidence" value="ECO:0007669"/>
    <property type="project" value="InterPro"/>
</dbReference>
<organism evidence="12 13">
    <name type="scientific">Bacteroides salyersiae</name>
    <dbReference type="NCBI Taxonomy" id="291644"/>
    <lineage>
        <taxon>Bacteria</taxon>
        <taxon>Pseudomonadati</taxon>
        <taxon>Bacteroidota</taxon>
        <taxon>Bacteroidia</taxon>
        <taxon>Bacteroidales</taxon>
        <taxon>Bacteroidaceae</taxon>
        <taxon>Bacteroides</taxon>
    </lineage>
</organism>
<name>A0A7J4XNW8_9BACE</name>
<dbReference type="Pfam" id="PF02518">
    <property type="entry name" value="HATPase_c"/>
    <property type="match status" value="1"/>
</dbReference>
<accession>A0A7J4XNW8</accession>
<reference evidence="12 13" key="1">
    <citation type="journal article" date="2019" name="Nat. Med.">
        <title>A library of human gut bacterial isolates paired with longitudinal multiomics data enables mechanistic microbiome research.</title>
        <authorList>
            <person name="Poyet M."/>
            <person name="Groussin M."/>
            <person name="Gibbons S.M."/>
            <person name="Avila-Pacheco J."/>
            <person name="Jiang X."/>
            <person name="Kearney S.M."/>
            <person name="Perrotta A.R."/>
            <person name="Berdy B."/>
            <person name="Zhao S."/>
            <person name="Lieberman T.D."/>
            <person name="Swanson P.K."/>
            <person name="Smith M."/>
            <person name="Roesemann S."/>
            <person name="Alexander J.E."/>
            <person name="Rich S.A."/>
            <person name="Livny J."/>
            <person name="Vlamakis H."/>
            <person name="Clish C."/>
            <person name="Bullock K."/>
            <person name="Deik A."/>
            <person name="Scott J."/>
            <person name="Pierce K.A."/>
            <person name="Xavier R.J."/>
            <person name="Alm E.J."/>
        </authorList>
    </citation>
    <scope>NUCLEOTIDE SEQUENCE [LARGE SCALE GENOMIC DNA]</scope>
    <source>
        <strain evidence="12 13">BIOML-A10</strain>
    </source>
</reference>
<dbReference type="Gene3D" id="3.40.50.2300">
    <property type="match status" value="1"/>
</dbReference>
<keyword evidence="4" id="KW-0805">Transcription regulation</keyword>
<dbReference type="InterPro" id="IPR015943">
    <property type="entry name" value="WD40/YVTN_repeat-like_dom_sf"/>
</dbReference>
<dbReference type="Pfam" id="PF07494">
    <property type="entry name" value="Reg_prop"/>
    <property type="match status" value="3"/>
</dbReference>
<dbReference type="InterPro" id="IPR009057">
    <property type="entry name" value="Homeodomain-like_sf"/>
</dbReference>
<dbReference type="PANTHER" id="PTHR43547:SF2">
    <property type="entry name" value="HYBRID SIGNAL TRANSDUCTION HISTIDINE KINASE C"/>
    <property type="match status" value="1"/>
</dbReference>
<dbReference type="Pfam" id="PF00512">
    <property type="entry name" value="HisKA"/>
    <property type="match status" value="1"/>
</dbReference>
<dbReference type="InterPro" id="IPR011047">
    <property type="entry name" value="Quinoprotein_ADH-like_sf"/>
</dbReference>
<dbReference type="Gene3D" id="1.10.287.130">
    <property type="match status" value="1"/>
</dbReference>
<dbReference type="CDD" id="cd00082">
    <property type="entry name" value="HisKA"/>
    <property type="match status" value="1"/>
</dbReference>
<dbReference type="InterPro" id="IPR018060">
    <property type="entry name" value="HTH_AraC"/>
</dbReference>
<dbReference type="Pfam" id="PF07495">
    <property type="entry name" value="Y_Y_Y"/>
    <property type="match status" value="1"/>
</dbReference>
<dbReference type="InterPro" id="IPR004358">
    <property type="entry name" value="Sig_transdc_His_kin-like_C"/>
</dbReference>
<feature type="domain" description="Histidine kinase" evidence="10">
    <location>
        <begin position="914"/>
        <end position="1129"/>
    </location>
</feature>
<evidence type="ECO:0000256" key="5">
    <source>
        <dbReference type="ARBA" id="ARBA00023125"/>
    </source>
</evidence>
<dbReference type="InterPro" id="IPR003594">
    <property type="entry name" value="HATPase_dom"/>
</dbReference>
<dbReference type="InterPro" id="IPR001789">
    <property type="entry name" value="Sig_transdc_resp-reg_receiver"/>
</dbReference>
<evidence type="ECO:0000259" key="10">
    <source>
        <dbReference type="PROSITE" id="PS50109"/>
    </source>
</evidence>
<dbReference type="SMART" id="SM00342">
    <property type="entry name" value="HTH_ARAC"/>
    <property type="match status" value="1"/>
</dbReference>
<dbReference type="Pfam" id="PF12833">
    <property type="entry name" value="HTH_18"/>
    <property type="match status" value="1"/>
</dbReference>
<dbReference type="InterPro" id="IPR036890">
    <property type="entry name" value="HATPase_C_sf"/>
</dbReference>
<dbReference type="SUPFAM" id="SSF52172">
    <property type="entry name" value="CheY-like"/>
    <property type="match status" value="1"/>
</dbReference>
<dbReference type="Proteomes" id="UP000422221">
    <property type="component" value="Unassembled WGS sequence"/>
</dbReference>
<protein>
    <recommendedName>
        <fullName evidence="2">histidine kinase</fullName>
        <ecNumber evidence="2">2.7.13.3</ecNumber>
    </recommendedName>
</protein>
<feature type="modified residue" description="4-aspartylphosphate" evidence="7">
    <location>
        <position position="1213"/>
    </location>
</feature>
<dbReference type="Pfam" id="PF00072">
    <property type="entry name" value="Response_reg"/>
    <property type="match status" value="1"/>
</dbReference>
<evidence type="ECO:0000256" key="1">
    <source>
        <dbReference type="ARBA" id="ARBA00000085"/>
    </source>
</evidence>
<dbReference type="SMART" id="SM00388">
    <property type="entry name" value="HisKA"/>
    <property type="match status" value="1"/>
</dbReference>
<dbReference type="PROSITE" id="PS50109">
    <property type="entry name" value="HIS_KIN"/>
    <property type="match status" value="1"/>
</dbReference>
<dbReference type="SUPFAM" id="SSF50998">
    <property type="entry name" value="Quinoprotein alcohol dehydrogenase-like"/>
    <property type="match status" value="1"/>
</dbReference>
<dbReference type="InterPro" id="IPR003661">
    <property type="entry name" value="HisK_dim/P_dom"/>
</dbReference>
<dbReference type="InterPro" id="IPR036097">
    <property type="entry name" value="HisK_dim/P_sf"/>
</dbReference>
<feature type="transmembrane region" description="Helical" evidence="8">
    <location>
        <begin position="867"/>
        <end position="891"/>
    </location>
</feature>
<dbReference type="InterPro" id="IPR018062">
    <property type="entry name" value="HTH_AraC-typ_CS"/>
</dbReference>
<dbReference type="SUPFAM" id="SSF63829">
    <property type="entry name" value="Calcium-dependent phosphotriesterase"/>
    <property type="match status" value="2"/>
</dbReference>
<dbReference type="PROSITE" id="PS50110">
    <property type="entry name" value="RESPONSE_REGULATORY"/>
    <property type="match status" value="1"/>
</dbReference>
<evidence type="ECO:0000256" key="7">
    <source>
        <dbReference type="PROSITE-ProRule" id="PRU00169"/>
    </source>
</evidence>
<keyword evidence="3 7" id="KW-0597">Phosphoprotein</keyword>
<dbReference type="RefSeq" id="WP_130057972.1">
    <property type="nucleotide sequence ID" value="NZ_JADNPJ010000001.1"/>
</dbReference>
<keyword evidence="5" id="KW-0238">DNA-binding</keyword>
<dbReference type="PROSITE" id="PS01124">
    <property type="entry name" value="HTH_ARAC_FAMILY_2"/>
    <property type="match status" value="1"/>
</dbReference>
<keyword evidence="8" id="KW-0472">Membrane</keyword>
<evidence type="ECO:0000259" key="11">
    <source>
        <dbReference type="PROSITE" id="PS50110"/>
    </source>
</evidence>
<dbReference type="Gene3D" id="3.30.565.10">
    <property type="entry name" value="Histidine kinase-like ATPase, C-terminal domain"/>
    <property type="match status" value="1"/>
</dbReference>
<keyword evidence="8" id="KW-1133">Transmembrane helix</keyword>
<dbReference type="GO" id="GO:0003700">
    <property type="term" value="F:DNA-binding transcription factor activity"/>
    <property type="evidence" value="ECO:0007669"/>
    <property type="project" value="InterPro"/>
</dbReference>
<evidence type="ECO:0000256" key="6">
    <source>
        <dbReference type="ARBA" id="ARBA00023163"/>
    </source>
</evidence>
<dbReference type="Gene3D" id="1.10.10.60">
    <property type="entry name" value="Homeodomain-like"/>
    <property type="match status" value="1"/>
</dbReference>
<dbReference type="PANTHER" id="PTHR43547">
    <property type="entry name" value="TWO-COMPONENT HISTIDINE KINASE"/>
    <property type="match status" value="1"/>
</dbReference>
<gene>
    <name evidence="12" type="ORF">F3F73_00750</name>
</gene>
<evidence type="ECO:0000256" key="8">
    <source>
        <dbReference type="SAM" id="Phobius"/>
    </source>
</evidence>
<dbReference type="PROSITE" id="PS00041">
    <property type="entry name" value="HTH_ARAC_FAMILY_1"/>
    <property type="match status" value="1"/>
</dbReference>